<dbReference type="PROSITE" id="PS00152">
    <property type="entry name" value="ATPASE_ALPHA_BETA"/>
    <property type="match status" value="1"/>
</dbReference>
<dbReference type="SMART" id="SM00382">
    <property type="entry name" value="AAA"/>
    <property type="match status" value="1"/>
</dbReference>
<dbReference type="PANTHER" id="PTHR15184:SF82">
    <property type="entry name" value="ATP SYNTHASE SUBUNIT BETA, MITOCHONDRIAL"/>
    <property type="match status" value="1"/>
</dbReference>
<dbReference type="InterPro" id="IPR024034">
    <property type="entry name" value="ATPase_F1/V1_b/a_C"/>
</dbReference>
<evidence type="ECO:0000256" key="1">
    <source>
        <dbReference type="ARBA" id="ARBA00003086"/>
    </source>
</evidence>
<dbReference type="EC" id="7.1.2.2" evidence="21"/>
<dbReference type="InterPro" id="IPR050053">
    <property type="entry name" value="ATPase_alpha/beta_chains"/>
</dbReference>
<evidence type="ECO:0000256" key="16">
    <source>
        <dbReference type="ARBA" id="ARBA00023196"/>
    </source>
</evidence>
<evidence type="ECO:0000256" key="19">
    <source>
        <dbReference type="ARBA" id="ARBA00037290"/>
    </source>
</evidence>
<dbReference type="InterPro" id="IPR055190">
    <property type="entry name" value="ATP-synt_VA_C"/>
</dbReference>
<keyword evidence="12" id="KW-1278">Translocase</keyword>
<dbReference type="Pfam" id="PF00006">
    <property type="entry name" value="ATP-synt_ab"/>
    <property type="match status" value="1"/>
</dbReference>
<dbReference type="CDD" id="cd18115">
    <property type="entry name" value="ATP-synt_F1_beta_N"/>
    <property type="match status" value="1"/>
</dbReference>
<keyword evidence="16 21" id="KW-0139">CF(1)</keyword>
<organism evidence="24 25">
    <name type="scientific">Vitis vinifera</name>
    <name type="common">Grape</name>
    <dbReference type="NCBI Taxonomy" id="29760"/>
    <lineage>
        <taxon>Eukaryota</taxon>
        <taxon>Viridiplantae</taxon>
        <taxon>Streptophyta</taxon>
        <taxon>Embryophyta</taxon>
        <taxon>Tracheophyta</taxon>
        <taxon>Spermatophyta</taxon>
        <taxon>Magnoliopsida</taxon>
        <taxon>eudicotyledons</taxon>
        <taxon>Gunneridae</taxon>
        <taxon>Pentapetalae</taxon>
        <taxon>rosids</taxon>
        <taxon>Vitales</taxon>
        <taxon>Vitaceae</taxon>
        <taxon>Viteae</taxon>
        <taxon>Vitis</taxon>
    </lineage>
</organism>
<evidence type="ECO:0000256" key="2">
    <source>
        <dbReference type="ARBA" id="ARBA00004170"/>
    </source>
</evidence>
<comment type="caution">
    <text evidence="24">The sequence shown here is derived from an EMBL/GenBank/DDBJ whole genome shotgun (WGS) entry which is preliminary data.</text>
</comment>
<dbReference type="SUPFAM" id="SSF52540">
    <property type="entry name" value="P-loop containing nucleoside triphosphate hydrolases"/>
    <property type="match status" value="1"/>
</dbReference>
<keyword evidence="22" id="KW-1133">Transmembrane helix</keyword>
<evidence type="ECO:0000256" key="13">
    <source>
        <dbReference type="ARBA" id="ARBA00023065"/>
    </source>
</evidence>
<dbReference type="AlphaFoldDB" id="A0A438K995"/>
<keyword evidence="14" id="KW-0496">Mitochondrion</keyword>
<sequence>MASRKLLSSLLRTSVRRPISRSVLSNPRSPLPRPSPVGHLLARAANYASSASAAAPAASTPSAAKGAGPSGKITDEFTGAGAIGQVCQVIGAVVDVRFDEGLPPILTALEVLDNSIRLVLEVAQHLGENMVRTIAMDGTEGLVRGQRVLNTGSPITVPVGRATLGRIINVIGEPIDERGDIKTDHFLPIHREAPSFVDQATEQQILVTGIKVVDLLAPYQRGGKIGLFGGAGVGKTVLIMELINNVAKAHGGFSVFAGVGERTREGNDLYREMIESGVIKLGEKQVYSHEITVLVLLWFCFVLFGLFNVLVILCTCVRSMNEPPGARARVGLTGLTVAEHFRDAEGQDVLLFIDNIFRFTQANSEVSALLGRIPSAVGYQPTLATDLGGLQERITTTKKGSITSVQAIYVPADDLTDPAPATTFAHLDATTVLSRQISELGIYPAVDPLDSTSRMLSPHILGEEHYNTARGVQKVLQNYKNLQDIIAILGMDELSEDDKLTVARARKIQRFLSQPFHVAEVFTGAPGKYVELKESITSFQVSVIFKNDISSLLNNIWFLCALQGNNRRDAYTFFLGSQYFSAKVQNYNRSYADWSWKISSMAGGRDKCEDGGLDFWSG</sequence>
<dbReference type="Gene3D" id="1.10.1140.10">
    <property type="entry name" value="Bovine Mitochondrial F1-atpase, Atp Synthase Beta Chain, Chain D, domain 3"/>
    <property type="match status" value="1"/>
</dbReference>
<dbReference type="FunFam" id="3.40.50.300:FF:000004">
    <property type="entry name" value="ATP synthase subunit beta"/>
    <property type="match status" value="1"/>
</dbReference>
<gene>
    <name evidence="24" type="primary">ATPB_3</name>
    <name evidence="24" type="ORF">CK203_004337</name>
</gene>
<dbReference type="Proteomes" id="UP000288805">
    <property type="component" value="Unassembled WGS sequence"/>
</dbReference>
<dbReference type="Gene3D" id="1.10.10.910">
    <property type="entry name" value="ATP synthase, F1 beta subunit"/>
    <property type="match status" value="1"/>
</dbReference>
<accession>A0A438K995</accession>
<evidence type="ECO:0000313" key="25">
    <source>
        <dbReference type="Proteomes" id="UP000288805"/>
    </source>
</evidence>
<evidence type="ECO:0000256" key="15">
    <source>
        <dbReference type="ARBA" id="ARBA00023136"/>
    </source>
</evidence>
<dbReference type="GO" id="GO:0045259">
    <property type="term" value="C:proton-transporting ATP synthase complex"/>
    <property type="evidence" value="ECO:0007669"/>
    <property type="project" value="UniProtKB-KW"/>
</dbReference>
<keyword evidence="6" id="KW-0813">Transport</keyword>
<dbReference type="InterPro" id="IPR005722">
    <property type="entry name" value="ATP_synth_F1_bsu"/>
</dbReference>
<dbReference type="InterPro" id="IPR036121">
    <property type="entry name" value="ATPase_F1/V1/A1_a/bsu_N_sf"/>
</dbReference>
<dbReference type="FunFam" id="2.40.10.170:FF:000006">
    <property type="entry name" value="ATP synthase subunit beta"/>
    <property type="match status" value="1"/>
</dbReference>
<keyword evidence="9" id="KW-0999">Mitochondrion inner membrane</keyword>
<dbReference type="GO" id="GO:0046933">
    <property type="term" value="F:proton-transporting ATP synthase activity, rotational mechanism"/>
    <property type="evidence" value="ECO:0007669"/>
    <property type="project" value="InterPro"/>
</dbReference>
<name>A0A438K995_VITVI</name>
<dbReference type="GO" id="GO:0005743">
    <property type="term" value="C:mitochondrial inner membrane"/>
    <property type="evidence" value="ECO:0007669"/>
    <property type="project" value="UniProtKB-SubCell"/>
</dbReference>
<dbReference type="InterPro" id="IPR004100">
    <property type="entry name" value="ATPase_F1/V1/A1_a/bsu_N"/>
</dbReference>
<dbReference type="InterPro" id="IPR027417">
    <property type="entry name" value="P-loop_NTPase"/>
</dbReference>
<evidence type="ECO:0000256" key="4">
    <source>
        <dbReference type="ARBA" id="ARBA00008936"/>
    </source>
</evidence>
<evidence type="ECO:0000256" key="14">
    <source>
        <dbReference type="ARBA" id="ARBA00023128"/>
    </source>
</evidence>
<comment type="subunit">
    <text evidence="18">F-type ATPases have 2 components, CF(1) - the catalytic core - and CF(0) - the membrane proton channel. CF(1) has five subunits: alpha(3), beta(3), gamma(1), delta(1), epsilon(1). CF(0) has four main subunits: a(1), b(1), b'(1) and c(9-12).</text>
</comment>
<keyword evidence="7 21" id="KW-0547">Nucleotide-binding</keyword>
<evidence type="ECO:0000256" key="3">
    <source>
        <dbReference type="ARBA" id="ARBA00004273"/>
    </source>
</evidence>
<dbReference type="CDD" id="cd01133">
    <property type="entry name" value="F1-ATPase_beta_CD"/>
    <property type="match status" value="1"/>
</dbReference>
<dbReference type="InterPro" id="IPR003593">
    <property type="entry name" value="AAA+_ATPase"/>
</dbReference>
<dbReference type="SUPFAM" id="SSF50615">
    <property type="entry name" value="N-terminal domain of alpha and beta subunits of F1 ATP synthase"/>
    <property type="match status" value="1"/>
</dbReference>
<dbReference type="InterPro" id="IPR042079">
    <property type="entry name" value="ATP_synt_F1_beta_sf"/>
</dbReference>
<keyword evidence="13" id="KW-0406">Ion transport</keyword>
<feature type="transmembrane region" description="Helical" evidence="22">
    <location>
        <begin position="293"/>
        <end position="317"/>
    </location>
</feature>
<reference evidence="24 25" key="1">
    <citation type="journal article" date="2018" name="PLoS Genet.">
        <title>Population sequencing reveals clonal diversity and ancestral inbreeding in the grapevine cultivar Chardonnay.</title>
        <authorList>
            <person name="Roach M.J."/>
            <person name="Johnson D.L."/>
            <person name="Bohlmann J."/>
            <person name="van Vuuren H.J."/>
            <person name="Jones S.J."/>
            <person name="Pretorius I.S."/>
            <person name="Schmidt S.A."/>
            <person name="Borneman A.R."/>
        </authorList>
    </citation>
    <scope>NUCLEOTIDE SEQUENCE [LARGE SCALE GENOMIC DNA]</scope>
    <source>
        <strain evidence="25">cv. Chardonnay</strain>
        <tissue evidence="24">Leaf</tissue>
    </source>
</reference>
<evidence type="ECO:0000256" key="12">
    <source>
        <dbReference type="ARBA" id="ARBA00022967"/>
    </source>
</evidence>
<keyword evidence="11" id="KW-0809">Transit peptide</keyword>
<comment type="subunit">
    <text evidence="21">F-type ATPases have 2 components, CF(1) - the catalytic core - and CF(0) - the membrane proton channel. CF(1) and CF(0) have multiple subunits.</text>
</comment>
<evidence type="ECO:0000259" key="23">
    <source>
        <dbReference type="SMART" id="SM00382"/>
    </source>
</evidence>
<protein>
    <recommendedName>
        <fullName evidence="21">ATP synthase subunit beta</fullName>
        <ecNumber evidence="21">7.1.2.2</ecNumber>
    </recommendedName>
</protein>
<comment type="function">
    <text evidence="19">Produces ATP from ADP in the presence of a proton gradient across the membrane. The catalytic sites are hosted primarily by the beta subunits.</text>
</comment>
<dbReference type="GO" id="GO:0005524">
    <property type="term" value="F:ATP binding"/>
    <property type="evidence" value="ECO:0007669"/>
    <property type="project" value="UniProtKB-KW"/>
</dbReference>
<dbReference type="Pfam" id="PF11421">
    <property type="entry name" value="Synthase_beta"/>
    <property type="match status" value="1"/>
</dbReference>
<evidence type="ECO:0000256" key="21">
    <source>
        <dbReference type="RuleBase" id="RU003553"/>
    </source>
</evidence>
<evidence type="ECO:0000256" key="8">
    <source>
        <dbReference type="ARBA" id="ARBA00022781"/>
    </source>
</evidence>
<evidence type="ECO:0000256" key="17">
    <source>
        <dbReference type="ARBA" id="ARBA00023310"/>
    </source>
</evidence>
<dbReference type="InterPro" id="IPR000194">
    <property type="entry name" value="ATPase_F1/V1/A1_a/bsu_nucl-bd"/>
</dbReference>
<keyword evidence="15 22" id="KW-0472">Membrane</keyword>
<dbReference type="Gene3D" id="3.40.50.300">
    <property type="entry name" value="P-loop containing nucleotide triphosphate hydrolases"/>
    <property type="match status" value="1"/>
</dbReference>
<dbReference type="InterPro" id="IPR020003">
    <property type="entry name" value="ATPase_a/bsu_AS"/>
</dbReference>
<comment type="subunit">
    <text evidence="5">F-type ATPases have 2 components, CF(1) - the catalytic core - and CF(0) - the membrane proton channel. CF(1) has five subunits: alpha(3), beta(3), gamma(1), delta(1), epsilon(1). CF(0) has three main subunits: a, b and c.</text>
</comment>
<feature type="domain" description="AAA+ ATPase" evidence="23">
    <location>
        <begin position="221"/>
        <end position="516"/>
    </location>
</feature>
<dbReference type="InterPro" id="IPR020971">
    <property type="entry name" value="ATP_synth_F1_beta_su"/>
</dbReference>
<evidence type="ECO:0000256" key="22">
    <source>
        <dbReference type="SAM" id="Phobius"/>
    </source>
</evidence>
<evidence type="ECO:0000256" key="10">
    <source>
        <dbReference type="ARBA" id="ARBA00022840"/>
    </source>
</evidence>
<evidence type="ECO:0000256" key="5">
    <source>
        <dbReference type="ARBA" id="ARBA00011648"/>
    </source>
</evidence>
<dbReference type="NCBIfam" id="TIGR01039">
    <property type="entry name" value="atpD"/>
    <property type="match status" value="1"/>
</dbReference>
<dbReference type="CDD" id="cd18110">
    <property type="entry name" value="ATP-synt_F1_beta_C"/>
    <property type="match status" value="1"/>
</dbReference>
<comment type="similarity">
    <text evidence="4">Belongs to the ATPase alpha/beta chains family.</text>
</comment>
<evidence type="ECO:0000256" key="11">
    <source>
        <dbReference type="ARBA" id="ARBA00022946"/>
    </source>
</evidence>
<keyword evidence="8" id="KW-0375">Hydrogen ion transport</keyword>
<keyword evidence="22" id="KW-0812">Transmembrane</keyword>
<dbReference type="Pfam" id="PF02874">
    <property type="entry name" value="ATP-synt_ab_N"/>
    <property type="match status" value="1"/>
</dbReference>
<dbReference type="SUPFAM" id="SSF47917">
    <property type="entry name" value="C-terminal domain of alpha and beta subunits of F1 ATP synthase"/>
    <property type="match status" value="1"/>
</dbReference>
<evidence type="ECO:0000256" key="20">
    <source>
        <dbReference type="ARBA" id="ARBA00048383"/>
    </source>
</evidence>
<dbReference type="PANTHER" id="PTHR15184">
    <property type="entry name" value="ATP SYNTHASE"/>
    <property type="match status" value="1"/>
</dbReference>
<comment type="subcellular location">
    <subcellularLocation>
        <location evidence="2">Membrane</location>
        <topology evidence="2">Peripheral membrane protein</topology>
    </subcellularLocation>
    <subcellularLocation>
        <location evidence="3">Mitochondrion inner membrane</location>
    </subcellularLocation>
</comment>
<evidence type="ECO:0000256" key="9">
    <source>
        <dbReference type="ARBA" id="ARBA00022792"/>
    </source>
</evidence>
<dbReference type="GO" id="GO:0016887">
    <property type="term" value="F:ATP hydrolysis activity"/>
    <property type="evidence" value="ECO:0007669"/>
    <property type="project" value="InterPro"/>
</dbReference>
<dbReference type="FunFam" id="1.10.1140.10:FF:000005">
    <property type="entry name" value="ATP synthase subunit beta"/>
    <property type="match status" value="1"/>
</dbReference>
<dbReference type="PIRSF" id="PIRSF039072">
    <property type="entry name" value="ATPase_subunit_beta"/>
    <property type="match status" value="1"/>
</dbReference>
<evidence type="ECO:0000256" key="6">
    <source>
        <dbReference type="ARBA" id="ARBA00022448"/>
    </source>
</evidence>
<dbReference type="HAMAP" id="MF_01347">
    <property type="entry name" value="ATP_synth_beta_bact"/>
    <property type="match status" value="1"/>
</dbReference>
<dbReference type="Pfam" id="PF22919">
    <property type="entry name" value="ATP-synt_VA_C"/>
    <property type="match status" value="1"/>
</dbReference>
<comment type="catalytic activity">
    <reaction evidence="20 21">
        <text>ATP + H2O + 4 H(+)(in) = ADP + phosphate + 5 H(+)(out)</text>
        <dbReference type="Rhea" id="RHEA:57720"/>
        <dbReference type="ChEBI" id="CHEBI:15377"/>
        <dbReference type="ChEBI" id="CHEBI:15378"/>
        <dbReference type="ChEBI" id="CHEBI:30616"/>
        <dbReference type="ChEBI" id="CHEBI:43474"/>
        <dbReference type="ChEBI" id="CHEBI:456216"/>
        <dbReference type="EC" id="7.1.2.2"/>
    </reaction>
</comment>
<evidence type="ECO:0000256" key="18">
    <source>
        <dbReference type="ARBA" id="ARBA00026013"/>
    </source>
</evidence>
<evidence type="ECO:0000313" key="24">
    <source>
        <dbReference type="EMBL" id="RVX17779.1"/>
    </source>
</evidence>
<evidence type="ECO:0000256" key="7">
    <source>
        <dbReference type="ARBA" id="ARBA00022741"/>
    </source>
</evidence>
<comment type="function">
    <text evidence="1">Mitochondrial membrane ATP synthase (F(1)F(0) ATP synthase or Complex V) produces ATP from ADP in the presence of a proton gradient across the membrane which is generated by electron transport complexes of the respiratory chain. F-type ATPases consist of two structural domains, F(1) - containing the extramembraneous catalytic core, and F(0) - containing the membrane proton channel, linked together by a central stalk and a peripheral stalk. During catalysis, ATP synthesis in the catalytic domain of F(1) is coupled via a rotary mechanism of the central stalk subunits to proton translocation. Subunits alpha and beta form the catalytic core in F(1). Rotation of the central stalk against the surrounding alpha(3)beta(3) subunits leads to hydrolysis of ATP in three separate catalytic sites on the beta subunits.</text>
</comment>
<keyword evidence="10 21" id="KW-0067">ATP-binding</keyword>
<dbReference type="Gene3D" id="2.40.10.170">
    <property type="match status" value="1"/>
</dbReference>
<proteinExistence type="inferred from homology"/>
<dbReference type="EMBL" id="QGNW01000012">
    <property type="protein sequence ID" value="RVX17779.1"/>
    <property type="molecule type" value="Genomic_DNA"/>
</dbReference>
<keyword evidence="17 21" id="KW-0066">ATP synthesis</keyword>